<dbReference type="Proteomes" id="UP000465360">
    <property type="component" value="Unassembled WGS sequence"/>
</dbReference>
<sequence>MILVKIDAIAQAYAADPSRRAATAPQGLDNLRTVIVSGMPIVFGTHPYNDFPHYRGGRQPYEGNGQLMHIKGKRVCHMMLIVAYDDDFTEKVGAVRIQNRFGNRWGKKVFVWMAYDA</sequence>
<dbReference type="RefSeq" id="WP_163717837.1">
    <property type="nucleotide sequence ID" value="NZ_BLKZ01000001.1"/>
</dbReference>
<dbReference type="SUPFAM" id="SSF54001">
    <property type="entry name" value="Cysteine proteinases"/>
    <property type="match status" value="1"/>
</dbReference>
<name>A0A7I9YWQ4_MYCBU</name>
<comment type="caution">
    <text evidence="1">The sequence shown here is derived from an EMBL/GenBank/DDBJ whole genome shotgun (WGS) entry which is preliminary data.</text>
</comment>
<evidence type="ECO:0000313" key="1">
    <source>
        <dbReference type="EMBL" id="GFG93002.1"/>
    </source>
</evidence>
<gene>
    <name evidence="1" type="ORF">MBOU_50440</name>
</gene>
<dbReference type="EMBL" id="BLKZ01000001">
    <property type="protein sequence ID" value="GFG93002.1"/>
    <property type="molecule type" value="Genomic_DNA"/>
</dbReference>
<reference evidence="1 2" key="1">
    <citation type="journal article" date="2019" name="Emerg. Microbes Infect.">
        <title>Comprehensive subspecies identification of 175 nontuberculous mycobacteria species based on 7547 genomic profiles.</title>
        <authorList>
            <person name="Matsumoto Y."/>
            <person name="Kinjo T."/>
            <person name="Motooka D."/>
            <person name="Nabeya D."/>
            <person name="Jung N."/>
            <person name="Uechi K."/>
            <person name="Horii T."/>
            <person name="Iida T."/>
            <person name="Fujita J."/>
            <person name="Nakamura S."/>
        </authorList>
    </citation>
    <scope>NUCLEOTIDE SEQUENCE [LARGE SCALE GENOMIC DNA]</scope>
    <source>
        <strain evidence="1 2">JCM 30725</strain>
    </source>
</reference>
<protein>
    <recommendedName>
        <fullName evidence="3">Peptidase C1</fullName>
    </recommendedName>
</protein>
<keyword evidence="2" id="KW-1185">Reference proteome</keyword>
<proteinExistence type="predicted"/>
<dbReference type="Gene3D" id="3.90.70.10">
    <property type="entry name" value="Cysteine proteinases"/>
    <property type="match status" value="1"/>
</dbReference>
<evidence type="ECO:0000313" key="2">
    <source>
        <dbReference type="Proteomes" id="UP000465360"/>
    </source>
</evidence>
<dbReference type="AlphaFoldDB" id="A0A7I9YWQ4"/>
<dbReference type="InterPro" id="IPR038765">
    <property type="entry name" value="Papain-like_cys_pep_sf"/>
</dbReference>
<organism evidence="1 2">
    <name type="scientific">Mycobacterium bourgelatii</name>
    <dbReference type="NCBI Taxonomy" id="1273442"/>
    <lineage>
        <taxon>Bacteria</taxon>
        <taxon>Bacillati</taxon>
        <taxon>Actinomycetota</taxon>
        <taxon>Actinomycetes</taxon>
        <taxon>Mycobacteriales</taxon>
        <taxon>Mycobacteriaceae</taxon>
        <taxon>Mycobacterium</taxon>
    </lineage>
</organism>
<evidence type="ECO:0008006" key="3">
    <source>
        <dbReference type="Google" id="ProtNLM"/>
    </source>
</evidence>
<accession>A0A7I9YWQ4</accession>